<gene>
    <name evidence="9" type="ORF">B0J11DRAFT_243929</name>
</gene>
<evidence type="ECO:0000313" key="10">
    <source>
        <dbReference type="Proteomes" id="UP000700596"/>
    </source>
</evidence>
<feature type="region of interest" description="Disordered" evidence="6">
    <location>
        <begin position="312"/>
        <end position="333"/>
    </location>
</feature>
<comment type="caution">
    <text evidence="9">The sequence shown here is derived from an EMBL/GenBank/DDBJ whole genome shotgun (WGS) entry which is preliminary data.</text>
</comment>
<evidence type="ECO:0000256" key="6">
    <source>
        <dbReference type="SAM" id="MobiDB-lite"/>
    </source>
</evidence>
<dbReference type="InterPro" id="IPR049326">
    <property type="entry name" value="Rhodopsin_dom_fungi"/>
</dbReference>
<feature type="transmembrane region" description="Helical" evidence="7">
    <location>
        <begin position="125"/>
        <end position="143"/>
    </location>
</feature>
<organism evidence="9 10">
    <name type="scientific">Dendryphion nanum</name>
    <dbReference type="NCBI Taxonomy" id="256645"/>
    <lineage>
        <taxon>Eukaryota</taxon>
        <taxon>Fungi</taxon>
        <taxon>Dikarya</taxon>
        <taxon>Ascomycota</taxon>
        <taxon>Pezizomycotina</taxon>
        <taxon>Dothideomycetes</taxon>
        <taxon>Pleosporomycetidae</taxon>
        <taxon>Pleosporales</taxon>
        <taxon>Torulaceae</taxon>
        <taxon>Dendryphion</taxon>
    </lineage>
</organism>
<evidence type="ECO:0000256" key="2">
    <source>
        <dbReference type="ARBA" id="ARBA00022692"/>
    </source>
</evidence>
<dbReference type="PANTHER" id="PTHR33048:SF156">
    <property type="entry name" value="INTEGRAL MEMBRANE PROTEIN"/>
    <property type="match status" value="1"/>
</dbReference>
<evidence type="ECO:0000256" key="1">
    <source>
        <dbReference type="ARBA" id="ARBA00004141"/>
    </source>
</evidence>
<evidence type="ECO:0000256" key="5">
    <source>
        <dbReference type="ARBA" id="ARBA00038359"/>
    </source>
</evidence>
<evidence type="ECO:0000256" key="4">
    <source>
        <dbReference type="ARBA" id="ARBA00023136"/>
    </source>
</evidence>
<name>A0A9P9E2Y5_9PLEO</name>
<feature type="compositionally biased region" description="Low complexity" evidence="6">
    <location>
        <begin position="324"/>
        <end position="333"/>
    </location>
</feature>
<feature type="transmembrane region" description="Helical" evidence="7">
    <location>
        <begin position="234"/>
        <end position="253"/>
    </location>
</feature>
<feature type="transmembrane region" description="Helical" evidence="7">
    <location>
        <begin position="200"/>
        <end position="222"/>
    </location>
</feature>
<accession>A0A9P9E2Y5</accession>
<evidence type="ECO:0000256" key="3">
    <source>
        <dbReference type="ARBA" id="ARBA00022989"/>
    </source>
</evidence>
<sequence>MSQTITPEMLATMSPEQMTPEILVWLTSLASVDRSRPLLDTCIALIVLQTFFMAVFCFSRRISGTMNGVEFWWFMPLAYIVSIGNIIITIFFIQIGGAGRHVAPLMVFSPNTVTNWLKLSKAAEFLYFPSMFFPKLAILAMYMRIFSQQRIYRRTVYVIGICLILWGTAGIITSLSYCRPFAYQWDKTIPGGKCGDIMAAYRWISVPNIVADLIILVLPLPAIYNLQIDLANKIGLFLTFLIGSFGLVATVVRSYNFWVTNIFEDPTYDCITTLTWTIVEPAVCLISATLPSLRPLKRKYLGPTLTSSLSSLGIGQGSKRTWKSSKGSSKSSGQIYHMKDVKVQSTVCTTENQSTNSTSELCNHEDSFSGHSVYQAAVTTVDARQKNRTSIV</sequence>
<comment type="subcellular location">
    <subcellularLocation>
        <location evidence="1">Membrane</location>
        <topology evidence="1">Multi-pass membrane protein</topology>
    </subcellularLocation>
</comment>
<feature type="transmembrane region" description="Helical" evidence="7">
    <location>
        <begin position="38"/>
        <end position="59"/>
    </location>
</feature>
<reference evidence="9" key="1">
    <citation type="journal article" date="2021" name="Nat. Commun.">
        <title>Genetic determinants of endophytism in the Arabidopsis root mycobiome.</title>
        <authorList>
            <person name="Mesny F."/>
            <person name="Miyauchi S."/>
            <person name="Thiergart T."/>
            <person name="Pickel B."/>
            <person name="Atanasova L."/>
            <person name="Karlsson M."/>
            <person name="Huettel B."/>
            <person name="Barry K.W."/>
            <person name="Haridas S."/>
            <person name="Chen C."/>
            <person name="Bauer D."/>
            <person name="Andreopoulos W."/>
            <person name="Pangilinan J."/>
            <person name="LaButti K."/>
            <person name="Riley R."/>
            <person name="Lipzen A."/>
            <person name="Clum A."/>
            <person name="Drula E."/>
            <person name="Henrissat B."/>
            <person name="Kohler A."/>
            <person name="Grigoriev I.V."/>
            <person name="Martin F.M."/>
            <person name="Hacquard S."/>
        </authorList>
    </citation>
    <scope>NUCLEOTIDE SEQUENCE</scope>
    <source>
        <strain evidence="9">MPI-CAGE-CH-0243</strain>
    </source>
</reference>
<dbReference type="AlphaFoldDB" id="A0A9P9E2Y5"/>
<dbReference type="EMBL" id="JAGMWT010000004">
    <property type="protein sequence ID" value="KAH7130093.1"/>
    <property type="molecule type" value="Genomic_DNA"/>
</dbReference>
<feature type="transmembrane region" description="Helical" evidence="7">
    <location>
        <begin position="273"/>
        <end position="293"/>
    </location>
</feature>
<dbReference type="PANTHER" id="PTHR33048">
    <property type="entry name" value="PTH11-LIKE INTEGRAL MEMBRANE PROTEIN (AFU_ORTHOLOGUE AFUA_5G11245)"/>
    <property type="match status" value="1"/>
</dbReference>
<dbReference type="Pfam" id="PF20684">
    <property type="entry name" value="Fung_rhodopsin"/>
    <property type="match status" value="1"/>
</dbReference>
<keyword evidence="4 7" id="KW-0472">Membrane</keyword>
<feature type="domain" description="Rhodopsin" evidence="8">
    <location>
        <begin position="73"/>
        <end position="298"/>
    </location>
</feature>
<evidence type="ECO:0000313" key="9">
    <source>
        <dbReference type="EMBL" id="KAH7130093.1"/>
    </source>
</evidence>
<dbReference type="InterPro" id="IPR052337">
    <property type="entry name" value="SAT4-like"/>
</dbReference>
<dbReference type="OrthoDB" id="5329176at2759"/>
<evidence type="ECO:0000259" key="8">
    <source>
        <dbReference type="Pfam" id="PF20684"/>
    </source>
</evidence>
<proteinExistence type="inferred from homology"/>
<keyword evidence="3 7" id="KW-1133">Transmembrane helix</keyword>
<dbReference type="Proteomes" id="UP000700596">
    <property type="component" value="Unassembled WGS sequence"/>
</dbReference>
<keyword evidence="2 7" id="KW-0812">Transmembrane</keyword>
<protein>
    <recommendedName>
        <fullName evidence="8">Rhodopsin domain-containing protein</fullName>
    </recommendedName>
</protein>
<feature type="transmembrane region" description="Helical" evidence="7">
    <location>
        <begin position="155"/>
        <end position="177"/>
    </location>
</feature>
<comment type="similarity">
    <text evidence="5">Belongs to the SAT4 family.</text>
</comment>
<dbReference type="GO" id="GO:0016020">
    <property type="term" value="C:membrane"/>
    <property type="evidence" value="ECO:0007669"/>
    <property type="project" value="UniProtKB-SubCell"/>
</dbReference>
<keyword evidence="10" id="KW-1185">Reference proteome</keyword>
<feature type="transmembrane region" description="Helical" evidence="7">
    <location>
        <begin position="71"/>
        <end position="95"/>
    </location>
</feature>
<evidence type="ECO:0000256" key="7">
    <source>
        <dbReference type="SAM" id="Phobius"/>
    </source>
</evidence>